<keyword evidence="2" id="KW-0614">Plasmid</keyword>
<geneLocation type="plasmid" evidence="2">
    <name>pCBMA213_1</name>
</geneLocation>
<gene>
    <name evidence="2" type="ORF">B5P44_p00053</name>
</gene>
<dbReference type="AlphaFoldDB" id="A0A343VR24"/>
<name>A0A343VR24_9MYCO</name>
<feature type="region of interest" description="Disordered" evidence="1">
    <location>
        <begin position="107"/>
        <end position="129"/>
    </location>
</feature>
<protein>
    <submittedName>
        <fullName evidence="2">Uncharacterized protein</fullName>
    </submittedName>
</protein>
<organism evidence="2">
    <name type="scientific">Mycolicibacterium sp. CBMA 213</name>
    <dbReference type="NCBI Taxonomy" id="1968788"/>
    <lineage>
        <taxon>Bacteria</taxon>
        <taxon>Bacillati</taxon>
        <taxon>Actinomycetota</taxon>
        <taxon>Actinomycetes</taxon>
        <taxon>Mycobacteriales</taxon>
        <taxon>Mycobacteriaceae</taxon>
        <taxon>Mycolicibacterium</taxon>
    </lineage>
</organism>
<sequence length="129" mass="13845">MTTTPVFFAAEIMPYEALMSGTAPDEPIETLHNEIKAFFGEDNGFVIHDGSSLVGLTYNESATNPELPVVIATLVGGFPAATEQESLDRASTFKSKHFEQVKIFTDPKLIDGHPTGQPESSSETTEPGA</sequence>
<proteinExistence type="predicted"/>
<dbReference type="RefSeq" id="WP_155921819.1">
    <property type="nucleotide sequence ID" value="NZ_MF600313.1"/>
</dbReference>
<accession>A0A343VR24</accession>
<evidence type="ECO:0000256" key="1">
    <source>
        <dbReference type="SAM" id="MobiDB-lite"/>
    </source>
</evidence>
<feature type="compositionally biased region" description="Polar residues" evidence="1">
    <location>
        <begin position="117"/>
        <end position="129"/>
    </location>
</feature>
<reference evidence="2" key="1">
    <citation type="journal article" date="2018" name="Front. Microbiol.">
        <title>Beyond the Limits: tRNA Array Units in Mycobacterium Genomes.</title>
        <authorList>
            <person name="Morgado S.M."/>
            <person name="Vicente A.C."/>
        </authorList>
    </citation>
    <scope>NUCLEOTIDE SEQUENCE</scope>
    <source>
        <strain evidence="2">CBMA 213</strain>
        <plasmid evidence="2">pCBMA213_1</plasmid>
    </source>
</reference>
<dbReference type="EMBL" id="MF600313">
    <property type="protein sequence ID" value="AVN58348.1"/>
    <property type="molecule type" value="Genomic_DNA"/>
</dbReference>
<evidence type="ECO:0000313" key="2">
    <source>
        <dbReference type="EMBL" id="AVN58348.1"/>
    </source>
</evidence>